<organism evidence="3 4">
    <name type="scientific">Marasmius oreades</name>
    <name type="common">fairy-ring Marasmius</name>
    <dbReference type="NCBI Taxonomy" id="181124"/>
    <lineage>
        <taxon>Eukaryota</taxon>
        <taxon>Fungi</taxon>
        <taxon>Dikarya</taxon>
        <taxon>Basidiomycota</taxon>
        <taxon>Agaricomycotina</taxon>
        <taxon>Agaricomycetes</taxon>
        <taxon>Agaricomycetidae</taxon>
        <taxon>Agaricales</taxon>
        <taxon>Marasmiineae</taxon>
        <taxon>Marasmiaceae</taxon>
        <taxon>Marasmius</taxon>
    </lineage>
</organism>
<gene>
    <name evidence="3" type="ORF">E1B28_012156</name>
</gene>
<evidence type="ECO:0008006" key="5">
    <source>
        <dbReference type="Google" id="ProtNLM"/>
    </source>
</evidence>
<dbReference type="InterPro" id="IPR029069">
    <property type="entry name" value="HotDog_dom_sf"/>
</dbReference>
<dbReference type="InterPro" id="IPR042171">
    <property type="entry name" value="Acyl-CoA_hotdog"/>
</dbReference>
<feature type="domain" description="Acyl-CoA thioesterase-like C-terminal" evidence="2">
    <location>
        <begin position="189"/>
        <end position="285"/>
    </location>
</feature>
<dbReference type="GeneID" id="66081231"/>
<accession>A0A9P7RRL9</accession>
<dbReference type="InterPro" id="IPR049450">
    <property type="entry name" value="ACOT8-like_C"/>
</dbReference>
<evidence type="ECO:0000313" key="3">
    <source>
        <dbReference type="EMBL" id="KAG7088133.1"/>
    </source>
</evidence>
<evidence type="ECO:0000313" key="4">
    <source>
        <dbReference type="Proteomes" id="UP001049176"/>
    </source>
</evidence>
<dbReference type="Pfam" id="PF20789">
    <property type="entry name" value="4HBT_3C"/>
    <property type="match status" value="1"/>
</dbReference>
<dbReference type="InterPro" id="IPR049449">
    <property type="entry name" value="TesB_ACOT8-like_N"/>
</dbReference>
<dbReference type="InterPro" id="IPR052389">
    <property type="entry name" value="Sec_Metab_Biosynth-Assoc"/>
</dbReference>
<dbReference type="RefSeq" id="XP_043004604.1">
    <property type="nucleotide sequence ID" value="XM_043157237.1"/>
</dbReference>
<keyword evidence="4" id="KW-1185">Reference proteome</keyword>
<dbReference type="AlphaFoldDB" id="A0A9P7RRL9"/>
<dbReference type="OrthoDB" id="2532955at2759"/>
<proteinExistence type="predicted"/>
<dbReference type="SUPFAM" id="SSF54637">
    <property type="entry name" value="Thioesterase/thiol ester dehydrase-isomerase"/>
    <property type="match status" value="1"/>
</dbReference>
<protein>
    <recommendedName>
        <fullName evidence="5">Thioesterase-like superfamily-domain-containing protein</fullName>
    </recommendedName>
</protein>
<comment type="caution">
    <text evidence="3">The sequence shown here is derived from an EMBL/GenBank/DDBJ whole genome shotgun (WGS) entry which is preliminary data.</text>
</comment>
<dbReference type="PANTHER" id="PTHR38110">
    <property type="entry name" value="CHROMOSOME 23, WHOLE GENOME SHOTGUN SEQUENCE"/>
    <property type="match status" value="1"/>
</dbReference>
<reference evidence="3" key="1">
    <citation type="journal article" date="2021" name="Genome Biol. Evol.">
        <title>The assembled and annotated genome of the fairy-ring fungus Marasmius oreades.</title>
        <authorList>
            <person name="Hiltunen M."/>
            <person name="Ament-Velasquez S.L."/>
            <person name="Johannesson H."/>
        </authorList>
    </citation>
    <scope>NUCLEOTIDE SEQUENCE</scope>
    <source>
        <strain evidence="3">03SP1</strain>
    </source>
</reference>
<dbReference type="PANTHER" id="PTHR38110:SF1">
    <property type="entry name" value="THIOESTERASE DOMAIN-CONTAINING PROTEIN"/>
    <property type="match status" value="1"/>
</dbReference>
<evidence type="ECO:0000259" key="1">
    <source>
        <dbReference type="Pfam" id="PF13622"/>
    </source>
</evidence>
<sequence>MAPFHDALKVTYHRTIHTERDDVHVYSGVIDSEWVPNGGYVLGLILQACIQRQAGMAHRDPIHITAHFLRTTSIQPFEVHIRQFREGKTFTNLGAELLQDNITRVSTHQMFGVLSPTTSSGSLLTITPPSTYARRLPLYQHPSNAPLTSLRTPYQFASRLKATREPEIVAKNALDGSNRTSETSIGGPGLEWGQWLTFKHEQDTLTPPSIAFLADMFRSPPSLLPKSERLGLPSVAWFPTLIMTLEFKFPIPPQSSQRTAGLYTNCRFINDPAGRHDVYVEVWSAPCNVGEGKKEHGWREKQVCIAVSTQTAVIVPMQNNTAKAKEGDRGPKL</sequence>
<feature type="domain" description="Acyl-CoA thioesterase-like N-terminal HotDog" evidence="1">
    <location>
        <begin position="35"/>
        <end position="107"/>
    </location>
</feature>
<evidence type="ECO:0000259" key="2">
    <source>
        <dbReference type="Pfam" id="PF20789"/>
    </source>
</evidence>
<dbReference type="EMBL" id="CM032188">
    <property type="protein sequence ID" value="KAG7088133.1"/>
    <property type="molecule type" value="Genomic_DNA"/>
</dbReference>
<dbReference type="Pfam" id="PF13622">
    <property type="entry name" value="4HBT_3"/>
    <property type="match status" value="1"/>
</dbReference>
<dbReference type="Proteomes" id="UP001049176">
    <property type="component" value="Chromosome 8"/>
</dbReference>
<name>A0A9P7RRL9_9AGAR</name>
<dbReference type="Gene3D" id="2.40.160.210">
    <property type="entry name" value="Acyl-CoA thioesterase, double hotdog domain"/>
    <property type="match status" value="1"/>
</dbReference>